<dbReference type="InterPro" id="IPR037401">
    <property type="entry name" value="SnoaL-like"/>
</dbReference>
<gene>
    <name evidence="2" type="ORF">AT705_02460</name>
</gene>
<dbReference type="KEGG" id="prr:AT705_02460"/>
<name>A0A0U3GNP7_9GAMM</name>
<dbReference type="Gene3D" id="3.10.450.50">
    <property type="match status" value="1"/>
</dbReference>
<evidence type="ECO:0000313" key="2">
    <source>
        <dbReference type="EMBL" id="ALU41886.1"/>
    </source>
</evidence>
<evidence type="ECO:0000259" key="1">
    <source>
        <dbReference type="Pfam" id="PF12680"/>
    </source>
</evidence>
<sequence>MTEQPDWLDNFVRIYNQLDRDTLHLLAEIYHPDIQFSDPLHGIDGLTNLSTYFSDMYSNVISCQFDIHHNLSQGDQAALYWTMRYRHSRLGKGQEICVEGHSYLKVQDGKVIMHRDYFDAGSLLYEHIPLMGLGIRWLKARVSGEQSGGVANKGAQACPKF</sequence>
<dbReference type="Proteomes" id="UP000069015">
    <property type="component" value="Chromosome 1"/>
</dbReference>
<evidence type="ECO:0000313" key="3">
    <source>
        <dbReference type="Proteomes" id="UP000069015"/>
    </source>
</evidence>
<dbReference type="Pfam" id="PF12680">
    <property type="entry name" value="SnoaL_2"/>
    <property type="match status" value="1"/>
</dbReference>
<dbReference type="RefSeq" id="WP_058795336.1">
    <property type="nucleotide sequence ID" value="NZ_CP013611.1"/>
</dbReference>
<proteinExistence type="predicted"/>
<feature type="domain" description="SnoaL-like" evidence="1">
    <location>
        <begin position="13"/>
        <end position="112"/>
    </location>
</feature>
<reference evidence="2 3" key="1">
    <citation type="submission" date="2015-12" db="EMBL/GenBank/DDBJ databases">
        <title>Complete genome sequence of Pseudoalteromonas rubra SCSIO 6842, harboring a conjugative plasmid.</title>
        <authorList>
            <person name="Li B."/>
            <person name="Wang X."/>
        </authorList>
    </citation>
    <scope>NUCLEOTIDE SEQUENCE [LARGE SCALE GENOMIC DNA]</scope>
    <source>
        <strain evidence="2 3">SCSIO 6842</strain>
    </source>
</reference>
<dbReference type="AlphaFoldDB" id="A0A0U3GNP7"/>
<dbReference type="EMBL" id="CP013611">
    <property type="protein sequence ID" value="ALU41886.1"/>
    <property type="molecule type" value="Genomic_DNA"/>
</dbReference>
<accession>A0A0U3GNP7</accession>
<dbReference type="InterPro" id="IPR032710">
    <property type="entry name" value="NTF2-like_dom_sf"/>
</dbReference>
<protein>
    <submittedName>
        <fullName evidence="2">Transcriptional regulator</fullName>
    </submittedName>
</protein>
<dbReference type="SUPFAM" id="SSF54427">
    <property type="entry name" value="NTF2-like"/>
    <property type="match status" value="1"/>
</dbReference>
<organism evidence="2 3">
    <name type="scientific">Pseudoalteromonas rubra</name>
    <dbReference type="NCBI Taxonomy" id="43658"/>
    <lineage>
        <taxon>Bacteria</taxon>
        <taxon>Pseudomonadati</taxon>
        <taxon>Pseudomonadota</taxon>
        <taxon>Gammaproteobacteria</taxon>
        <taxon>Alteromonadales</taxon>
        <taxon>Pseudoalteromonadaceae</taxon>
        <taxon>Pseudoalteromonas</taxon>
    </lineage>
</organism>